<protein>
    <submittedName>
        <fullName evidence="2">Flagellum-specific ATP synthase FliI</fullName>
        <ecNumber evidence="2">3.6.3.14</ecNumber>
    </submittedName>
</protein>
<keyword evidence="3" id="KW-1185">Reference proteome</keyword>
<feature type="domain" description="T3SS EscN ATPase C-terminal" evidence="1">
    <location>
        <begin position="6"/>
        <end position="75"/>
    </location>
</feature>
<evidence type="ECO:0000313" key="2">
    <source>
        <dbReference type="EMBL" id="PLR29011.1"/>
    </source>
</evidence>
<dbReference type="Gene3D" id="1.20.1270.330">
    <property type="match status" value="1"/>
</dbReference>
<name>A0A2N5DSH4_9GAMM</name>
<evidence type="ECO:0000313" key="3">
    <source>
        <dbReference type="Proteomes" id="UP000234240"/>
    </source>
</evidence>
<accession>A0A2N5DSH4</accession>
<keyword evidence="2" id="KW-0378">Hydrolase</keyword>
<dbReference type="Proteomes" id="UP000234240">
    <property type="component" value="Unassembled WGS sequence"/>
</dbReference>
<dbReference type="Pfam" id="PF18269">
    <property type="entry name" value="T3SS_ATPase_C"/>
    <property type="match status" value="1"/>
</dbReference>
<dbReference type="CDD" id="cd18114">
    <property type="entry name" value="ATP-synt_flagellum-secretory_path_III_C"/>
    <property type="match status" value="1"/>
</dbReference>
<dbReference type="GO" id="GO:0016787">
    <property type="term" value="F:hydrolase activity"/>
    <property type="evidence" value="ECO:0007669"/>
    <property type="project" value="UniProtKB-KW"/>
</dbReference>
<dbReference type="EC" id="3.6.3.14" evidence="2"/>
<feature type="non-terminal residue" evidence="2">
    <location>
        <position position="1"/>
    </location>
</feature>
<evidence type="ECO:0000259" key="1">
    <source>
        <dbReference type="Pfam" id="PF18269"/>
    </source>
</evidence>
<sequence>MTSLIDDTHYRRVRQFKQMLASYQRNRDLVSVGAYAAGSDPLLDRAIRLYPQMEALLQQGIHEQSDFTASCDHLNTLLPN</sequence>
<dbReference type="EMBL" id="PJZF01000127">
    <property type="protein sequence ID" value="PLR29011.1"/>
    <property type="molecule type" value="Genomic_DNA"/>
</dbReference>
<gene>
    <name evidence="2" type="primary">fliI</name>
    <name evidence="2" type="ORF">CYR55_23240</name>
</gene>
<comment type="caution">
    <text evidence="2">The sequence shown here is derived from an EMBL/GenBank/DDBJ whole genome shotgun (WGS) entry which is preliminary data.</text>
</comment>
<organism evidence="2 3">
    <name type="scientific">Chimaeribacter californicus</name>
    <dbReference type="NCBI Taxonomy" id="2060067"/>
    <lineage>
        <taxon>Bacteria</taxon>
        <taxon>Pseudomonadati</taxon>
        <taxon>Pseudomonadota</taxon>
        <taxon>Gammaproteobacteria</taxon>
        <taxon>Enterobacterales</taxon>
        <taxon>Yersiniaceae</taxon>
        <taxon>Chimaeribacter</taxon>
    </lineage>
</organism>
<reference evidence="2 3" key="1">
    <citation type="submission" date="2017-12" db="EMBL/GenBank/DDBJ databases">
        <title>Characterization of six clinical isolates of Enterochimera gen. nov., a novel genus of the Yersiniaciae family and the three species Enterochimera arupensis sp. nov., Enterochimera coloradensis sp. nov, and Enterochimera californica sp. nov.</title>
        <authorList>
            <person name="Rossi A."/>
            <person name="Fisher M."/>
        </authorList>
    </citation>
    <scope>NUCLEOTIDE SEQUENCE [LARGE SCALE GENOMIC DNA]</scope>
    <source>
        <strain evidence="3">2015-Iso6</strain>
    </source>
</reference>
<dbReference type="AlphaFoldDB" id="A0A2N5DSH4"/>
<dbReference type="InterPro" id="IPR040627">
    <property type="entry name" value="T3SS_ATPase_C"/>
</dbReference>
<proteinExistence type="predicted"/>